<organism evidence="4 5">
    <name type="scientific">Rhodocytophaga aerolata</name>
    <dbReference type="NCBI Taxonomy" id="455078"/>
    <lineage>
        <taxon>Bacteria</taxon>
        <taxon>Pseudomonadati</taxon>
        <taxon>Bacteroidota</taxon>
        <taxon>Cytophagia</taxon>
        <taxon>Cytophagales</taxon>
        <taxon>Rhodocytophagaceae</taxon>
        <taxon>Rhodocytophaga</taxon>
    </lineage>
</organism>
<sequence length="397" mass="46122">MFYIPTRLKRQYIKVKRFRISSKRIRDRWKSKYPYYKKEERGWQRSKPPEDTELDYTVLLVGDMGHPSLNGKDPVLNMISQQIAKFNDKMAVVFLGDNIYPRGLPDPEHRLRDISEARIKAQLDIFAAYTGKVYFLSGNHDWNKGRKDGYEYLKRQEAYIEEYLNRGNVYLPDNGCPGPVCLDLTDDVVLIIINTQWWVQRGLKPIGPYFKCEAKSEEHFFQLLDEAIAKNSHRKIVVAAHHPLYSNALHGGNFSMKHHIFPLTAAHKKLYIPLPVAGSLYPLYRGIFGAHEDMSHPLYRRMRSGLLKVFKKYKNIIYAAGHDHNLQYFHANHNHFIVSGSGSKVSYVHKGGKASFTHAHKGIFQINYYTNGEVWMKVLEPTALDKPPIIMFRKKLL</sequence>
<keyword evidence="2" id="KW-0378">Hydrolase</keyword>
<proteinExistence type="predicted"/>
<dbReference type="InterPro" id="IPR051558">
    <property type="entry name" value="Metallophosphoesterase_PAP"/>
</dbReference>
<evidence type="ECO:0000313" key="4">
    <source>
        <dbReference type="EMBL" id="MDO1445211.1"/>
    </source>
</evidence>
<evidence type="ECO:0000259" key="3">
    <source>
        <dbReference type="Pfam" id="PF00149"/>
    </source>
</evidence>
<protein>
    <submittedName>
        <fullName evidence="4">Metallophosphoesterase</fullName>
    </submittedName>
</protein>
<dbReference type="InterPro" id="IPR029052">
    <property type="entry name" value="Metallo-depent_PP-like"/>
</dbReference>
<comment type="caution">
    <text evidence="4">The sequence shown here is derived from an EMBL/GenBank/DDBJ whole genome shotgun (WGS) entry which is preliminary data.</text>
</comment>
<dbReference type="Proteomes" id="UP001168528">
    <property type="component" value="Unassembled WGS sequence"/>
</dbReference>
<reference evidence="4" key="1">
    <citation type="submission" date="2023-07" db="EMBL/GenBank/DDBJ databases">
        <title>The genome sequence of Rhodocytophaga aerolata KACC 12507.</title>
        <authorList>
            <person name="Zhang X."/>
        </authorList>
    </citation>
    <scope>NUCLEOTIDE SEQUENCE</scope>
    <source>
        <strain evidence="4">KACC 12507</strain>
    </source>
</reference>
<evidence type="ECO:0000313" key="5">
    <source>
        <dbReference type="Proteomes" id="UP001168528"/>
    </source>
</evidence>
<dbReference type="RefSeq" id="WP_302036001.1">
    <property type="nucleotide sequence ID" value="NZ_JAUKPO010000001.1"/>
</dbReference>
<dbReference type="Gene3D" id="3.60.21.10">
    <property type="match status" value="2"/>
</dbReference>
<dbReference type="EMBL" id="JAUKPO010000001">
    <property type="protein sequence ID" value="MDO1445211.1"/>
    <property type="molecule type" value="Genomic_DNA"/>
</dbReference>
<evidence type="ECO:0000256" key="1">
    <source>
        <dbReference type="ARBA" id="ARBA00022729"/>
    </source>
</evidence>
<keyword evidence="5" id="KW-1185">Reference proteome</keyword>
<dbReference type="InterPro" id="IPR004843">
    <property type="entry name" value="Calcineurin-like_PHP"/>
</dbReference>
<evidence type="ECO:0000256" key="2">
    <source>
        <dbReference type="ARBA" id="ARBA00022801"/>
    </source>
</evidence>
<name>A0ABT8R0L3_9BACT</name>
<feature type="domain" description="Calcineurin-like phosphoesterase" evidence="3">
    <location>
        <begin position="57"/>
        <end position="257"/>
    </location>
</feature>
<dbReference type="PANTHER" id="PTHR10161">
    <property type="entry name" value="TARTRATE-RESISTANT ACID PHOSPHATASE TYPE 5"/>
    <property type="match status" value="1"/>
</dbReference>
<dbReference type="Pfam" id="PF00149">
    <property type="entry name" value="Metallophos"/>
    <property type="match status" value="1"/>
</dbReference>
<dbReference type="PANTHER" id="PTHR10161:SF14">
    <property type="entry name" value="TARTRATE-RESISTANT ACID PHOSPHATASE TYPE 5"/>
    <property type="match status" value="1"/>
</dbReference>
<dbReference type="SUPFAM" id="SSF56300">
    <property type="entry name" value="Metallo-dependent phosphatases"/>
    <property type="match status" value="1"/>
</dbReference>
<gene>
    <name evidence="4" type="ORF">Q0590_03060</name>
</gene>
<accession>A0ABT8R0L3</accession>
<keyword evidence="1" id="KW-0732">Signal</keyword>